<feature type="transmembrane region" description="Helical" evidence="6">
    <location>
        <begin position="404"/>
        <end position="424"/>
    </location>
</feature>
<evidence type="ECO:0000256" key="4">
    <source>
        <dbReference type="ARBA" id="ARBA00022989"/>
    </source>
</evidence>
<evidence type="ECO:0000256" key="6">
    <source>
        <dbReference type="SAM" id="Phobius"/>
    </source>
</evidence>
<keyword evidence="9" id="KW-1185">Reference proteome</keyword>
<feature type="transmembrane region" description="Helical" evidence="6">
    <location>
        <begin position="430"/>
        <end position="450"/>
    </location>
</feature>
<sequence length="457" mass="48541">MDEDRAADQLSRALKARHVSMITFGGIIGAGLFVGSSTAISTIGPAAVVSYALAGFLVLLVMRMISEMAMAMPGVQTFPAFAREGVGAWAGYLVGWLYWYFWVVVIAVEAIAGAKIINSWFPQFEVWQIGVTLMALLTAVNLLSARSYGEFEFWFASTKVIAVIAFIVIAAAYAFGITSPGGSTFANLTAHGGFAPAGVTAIFAGVATTIFSLCGAEIATLAAAESDEGAQTIARMTISVSIRILVFFVLSILMIVSVVPWNQIVVGVSPFAHALRVMGYPAADMVMDGIVLVAVLSCLNSGIYITSRAMFGLAQNGDAPKACVRLSKARVPARAILIASLFSYGALAASILSPDRVFNFLINSSGAIMLFIYLLIAWAQLRLRGQFEAEAPDALKLRMWFHPYGTWAAMAGMAGVIALMGLSPGHRVELWASIAVTCGFMAGYAAKLWFARRTGTG</sequence>
<feature type="transmembrane region" description="Helical" evidence="6">
    <location>
        <begin position="244"/>
        <end position="265"/>
    </location>
</feature>
<evidence type="ECO:0000259" key="7">
    <source>
        <dbReference type="Pfam" id="PF00324"/>
    </source>
</evidence>
<dbReference type="RefSeq" id="WP_379482120.1">
    <property type="nucleotide sequence ID" value="NZ_JBHLTL010000011.1"/>
</dbReference>
<keyword evidence="2" id="KW-0813">Transport</keyword>
<feature type="transmembrane region" description="Helical" evidence="6">
    <location>
        <begin position="197"/>
        <end position="223"/>
    </location>
</feature>
<evidence type="ECO:0000313" key="9">
    <source>
        <dbReference type="Proteomes" id="UP001589943"/>
    </source>
</evidence>
<reference evidence="8 9" key="1">
    <citation type="submission" date="2024-09" db="EMBL/GenBank/DDBJ databases">
        <authorList>
            <person name="Sun Q."/>
            <person name="Mori K."/>
        </authorList>
    </citation>
    <scope>NUCLEOTIDE SEQUENCE [LARGE SCALE GENOMIC DNA]</scope>
    <source>
        <strain evidence="8 9">NCAIM B.02537</strain>
    </source>
</reference>
<dbReference type="PANTHER" id="PTHR43495:SF5">
    <property type="entry name" value="GAMMA-AMINOBUTYRIC ACID PERMEASE"/>
    <property type="match status" value="1"/>
</dbReference>
<gene>
    <name evidence="8" type="ORF">ACFFF7_14755</name>
</gene>
<organism evidence="8 9">
    <name type="scientific">Novosphingobium aquiterrae</name>
    <dbReference type="NCBI Taxonomy" id="624388"/>
    <lineage>
        <taxon>Bacteria</taxon>
        <taxon>Pseudomonadati</taxon>
        <taxon>Pseudomonadota</taxon>
        <taxon>Alphaproteobacteria</taxon>
        <taxon>Sphingomonadales</taxon>
        <taxon>Sphingomonadaceae</taxon>
        <taxon>Novosphingobium</taxon>
    </lineage>
</organism>
<feature type="transmembrane region" description="Helical" evidence="6">
    <location>
        <begin position="46"/>
        <end position="65"/>
    </location>
</feature>
<comment type="subcellular location">
    <subcellularLocation>
        <location evidence="1">Membrane</location>
        <topology evidence="1">Multi-pass membrane protein</topology>
    </subcellularLocation>
</comment>
<feature type="transmembrane region" description="Helical" evidence="6">
    <location>
        <begin position="86"/>
        <end position="114"/>
    </location>
</feature>
<evidence type="ECO:0000256" key="1">
    <source>
        <dbReference type="ARBA" id="ARBA00004141"/>
    </source>
</evidence>
<evidence type="ECO:0000256" key="5">
    <source>
        <dbReference type="ARBA" id="ARBA00023136"/>
    </source>
</evidence>
<keyword evidence="3 6" id="KW-0812">Transmembrane</keyword>
<feature type="transmembrane region" description="Helical" evidence="6">
    <location>
        <begin position="335"/>
        <end position="354"/>
    </location>
</feature>
<keyword evidence="4 6" id="KW-1133">Transmembrane helix</keyword>
<dbReference type="PANTHER" id="PTHR43495">
    <property type="entry name" value="GABA PERMEASE"/>
    <property type="match status" value="1"/>
</dbReference>
<feature type="transmembrane region" description="Helical" evidence="6">
    <location>
        <begin position="21"/>
        <end position="40"/>
    </location>
</feature>
<feature type="domain" description="Amino acid permease/ SLC12A" evidence="7">
    <location>
        <begin position="18"/>
        <end position="426"/>
    </location>
</feature>
<feature type="transmembrane region" description="Helical" evidence="6">
    <location>
        <begin position="126"/>
        <end position="144"/>
    </location>
</feature>
<feature type="transmembrane region" description="Helical" evidence="6">
    <location>
        <begin position="360"/>
        <end position="383"/>
    </location>
</feature>
<dbReference type="Proteomes" id="UP001589943">
    <property type="component" value="Unassembled WGS sequence"/>
</dbReference>
<dbReference type="Pfam" id="PF00324">
    <property type="entry name" value="AA_permease"/>
    <property type="match status" value="1"/>
</dbReference>
<dbReference type="PIRSF" id="PIRSF006060">
    <property type="entry name" value="AA_transporter"/>
    <property type="match status" value="1"/>
</dbReference>
<feature type="transmembrane region" description="Helical" evidence="6">
    <location>
        <begin position="156"/>
        <end position="177"/>
    </location>
</feature>
<protein>
    <submittedName>
        <fullName evidence="8">Amino acid permease</fullName>
    </submittedName>
</protein>
<dbReference type="Gene3D" id="1.20.1740.10">
    <property type="entry name" value="Amino acid/polyamine transporter I"/>
    <property type="match status" value="1"/>
</dbReference>
<evidence type="ECO:0000313" key="8">
    <source>
        <dbReference type="EMBL" id="MFC0590670.1"/>
    </source>
</evidence>
<evidence type="ECO:0000256" key="2">
    <source>
        <dbReference type="ARBA" id="ARBA00022448"/>
    </source>
</evidence>
<dbReference type="InterPro" id="IPR004841">
    <property type="entry name" value="AA-permease/SLC12A_dom"/>
</dbReference>
<name>A0ABV6PLH3_9SPHN</name>
<dbReference type="EMBL" id="JBHLTL010000011">
    <property type="protein sequence ID" value="MFC0590670.1"/>
    <property type="molecule type" value="Genomic_DNA"/>
</dbReference>
<accession>A0ABV6PLH3</accession>
<proteinExistence type="predicted"/>
<feature type="transmembrane region" description="Helical" evidence="6">
    <location>
        <begin position="285"/>
        <end position="305"/>
    </location>
</feature>
<comment type="caution">
    <text evidence="8">The sequence shown here is derived from an EMBL/GenBank/DDBJ whole genome shotgun (WGS) entry which is preliminary data.</text>
</comment>
<evidence type="ECO:0000256" key="3">
    <source>
        <dbReference type="ARBA" id="ARBA00022692"/>
    </source>
</evidence>
<keyword evidence="5 6" id="KW-0472">Membrane</keyword>